<organism evidence="3 4">
    <name type="scientific">Moniliophthora roreri</name>
    <name type="common">Frosty pod rot fungus</name>
    <name type="synonym">Monilia roreri</name>
    <dbReference type="NCBI Taxonomy" id="221103"/>
    <lineage>
        <taxon>Eukaryota</taxon>
        <taxon>Fungi</taxon>
        <taxon>Dikarya</taxon>
        <taxon>Basidiomycota</taxon>
        <taxon>Agaricomycotina</taxon>
        <taxon>Agaricomycetes</taxon>
        <taxon>Agaricomycetidae</taxon>
        <taxon>Agaricales</taxon>
        <taxon>Marasmiineae</taxon>
        <taxon>Marasmiaceae</taxon>
        <taxon>Moniliophthora</taxon>
    </lineage>
</organism>
<accession>A0A0W0F284</accession>
<evidence type="ECO:0000256" key="1">
    <source>
        <dbReference type="SAM" id="Phobius"/>
    </source>
</evidence>
<evidence type="ECO:0000259" key="2">
    <source>
        <dbReference type="Pfam" id="PF20152"/>
    </source>
</evidence>
<proteinExistence type="predicted"/>
<keyword evidence="1" id="KW-1133">Transmembrane helix</keyword>
<gene>
    <name evidence="3" type="ORF">WG66_17049</name>
</gene>
<dbReference type="InterPro" id="IPR045339">
    <property type="entry name" value="DUF6534"/>
</dbReference>
<evidence type="ECO:0000313" key="3">
    <source>
        <dbReference type="EMBL" id="KTB30393.1"/>
    </source>
</evidence>
<comment type="caution">
    <text evidence="3">The sequence shown here is derived from an EMBL/GenBank/DDBJ whole genome shotgun (WGS) entry which is preliminary data.</text>
</comment>
<dbReference type="PANTHER" id="PTHR40465">
    <property type="entry name" value="CHROMOSOME 1, WHOLE GENOME SHOTGUN SEQUENCE"/>
    <property type="match status" value="1"/>
</dbReference>
<evidence type="ECO:0000313" key="4">
    <source>
        <dbReference type="Proteomes" id="UP000054988"/>
    </source>
</evidence>
<feature type="domain" description="DUF6534" evidence="2">
    <location>
        <begin position="99"/>
        <end position="182"/>
    </location>
</feature>
<dbReference type="EMBL" id="LATX01002387">
    <property type="protein sequence ID" value="KTB30393.1"/>
    <property type="molecule type" value="Genomic_DNA"/>
</dbReference>
<reference evidence="3 4" key="1">
    <citation type="submission" date="2015-12" db="EMBL/GenBank/DDBJ databases">
        <title>Draft genome sequence of Moniliophthora roreri, the causal agent of frosty pod rot of cacao.</title>
        <authorList>
            <person name="Aime M.C."/>
            <person name="Diaz-Valderrama J.R."/>
            <person name="Kijpornyongpan T."/>
            <person name="Phillips-Mora W."/>
        </authorList>
    </citation>
    <scope>NUCLEOTIDE SEQUENCE [LARGE SCALE GENOMIC DNA]</scope>
    <source>
        <strain evidence="3 4">MCA 2952</strain>
    </source>
</reference>
<keyword evidence="1" id="KW-0812">Transmembrane</keyword>
<dbReference type="AlphaFoldDB" id="A0A0W0F284"/>
<dbReference type="PANTHER" id="PTHR40465:SF1">
    <property type="entry name" value="DUF6534 DOMAIN-CONTAINING PROTEIN"/>
    <property type="match status" value="1"/>
</dbReference>
<keyword evidence="1" id="KW-0472">Membrane</keyword>
<protein>
    <recommendedName>
        <fullName evidence="2">DUF6534 domain-containing protein</fullName>
    </recommendedName>
</protein>
<dbReference type="Pfam" id="PF20152">
    <property type="entry name" value="DUF6534"/>
    <property type="match status" value="1"/>
</dbReference>
<name>A0A0W0F284_MONRR</name>
<sequence length="269" mass="29489">MMYEPLLLNFGNPEILINSPLLLRADGPITTLISTPVQWFMAWRIKVITRSKVLTAFIWGLSLASLAGGILTSVALVSTPEFQRFGEFKYAPSLWQVTSAVADITISSSLLKQKTRLSTTNDQVDRIIWLTVQTGTITAVAALADAVVYLSVTSHPTIFFIWDLSLSKLYTNSVLSSLNARKIGGRPGAGVTTTGPGNLSVLFASYESEDSARYPNSRSLNDIEMAERSKSNGPLDSFDLDLDYHDESPSPSFIRPPPPWTTDLTEVIN</sequence>
<dbReference type="Proteomes" id="UP000054988">
    <property type="component" value="Unassembled WGS sequence"/>
</dbReference>
<feature type="transmembrane region" description="Helical" evidence="1">
    <location>
        <begin position="53"/>
        <end position="78"/>
    </location>
</feature>